<accession>A0ABN9SX79</accession>
<feature type="compositionally biased region" description="Pro residues" evidence="1">
    <location>
        <begin position="49"/>
        <end position="59"/>
    </location>
</feature>
<feature type="compositionally biased region" description="Basic and acidic residues" evidence="1">
    <location>
        <begin position="160"/>
        <end position="171"/>
    </location>
</feature>
<dbReference type="Proteomes" id="UP001189429">
    <property type="component" value="Unassembled WGS sequence"/>
</dbReference>
<gene>
    <name evidence="2" type="ORF">PCOR1329_LOCUS33435</name>
</gene>
<reference evidence="2" key="1">
    <citation type="submission" date="2023-10" db="EMBL/GenBank/DDBJ databases">
        <authorList>
            <person name="Chen Y."/>
            <person name="Shah S."/>
            <person name="Dougan E. K."/>
            <person name="Thang M."/>
            <person name="Chan C."/>
        </authorList>
    </citation>
    <scope>NUCLEOTIDE SEQUENCE [LARGE SCALE GENOMIC DNA]</scope>
</reference>
<feature type="non-terminal residue" evidence="2">
    <location>
        <position position="1"/>
    </location>
</feature>
<feature type="region of interest" description="Disordered" evidence="1">
    <location>
        <begin position="195"/>
        <end position="231"/>
    </location>
</feature>
<name>A0ABN9SX79_9DINO</name>
<feature type="compositionally biased region" description="Low complexity" evidence="1">
    <location>
        <begin position="763"/>
        <end position="781"/>
    </location>
</feature>
<proteinExistence type="predicted"/>
<evidence type="ECO:0000256" key="1">
    <source>
        <dbReference type="SAM" id="MobiDB-lite"/>
    </source>
</evidence>
<evidence type="ECO:0000313" key="3">
    <source>
        <dbReference type="Proteomes" id="UP001189429"/>
    </source>
</evidence>
<protein>
    <submittedName>
        <fullName evidence="2">Uncharacterized protein</fullName>
    </submittedName>
</protein>
<feature type="region of interest" description="Disordered" evidence="1">
    <location>
        <begin position="1"/>
        <end position="177"/>
    </location>
</feature>
<feature type="region of interest" description="Disordered" evidence="1">
    <location>
        <begin position="276"/>
        <end position="330"/>
    </location>
</feature>
<organism evidence="2 3">
    <name type="scientific">Prorocentrum cordatum</name>
    <dbReference type="NCBI Taxonomy" id="2364126"/>
    <lineage>
        <taxon>Eukaryota</taxon>
        <taxon>Sar</taxon>
        <taxon>Alveolata</taxon>
        <taxon>Dinophyceae</taxon>
        <taxon>Prorocentrales</taxon>
        <taxon>Prorocentraceae</taxon>
        <taxon>Prorocentrum</taxon>
    </lineage>
</organism>
<feature type="region of interest" description="Disordered" evidence="1">
    <location>
        <begin position="733"/>
        <end position="781"/>
    </location>
</feature>
<sequence length="781" mass="84822">ADADEEPQVDATSWSPSPRAGAGGRAMPARGGAGRHGQVRRSSWRHPDGAPPHSEPPLPGGGGGPGGRPPDAPWAPEETEEEGPWSPAQARRSSWRHRGRAPPSNEPPLPGGARGPRVVPSASPRPTKRRSASAAWASLVQPGPPDEPWAPAEETEEDELGHAIGREDRRGAGPARLRGLGAQAGVLQAENVALQQDARRHPVELSAARTPSPRRSARSGLGTASPRVAPWTDGALEEELLRLEGRMDAFEEQLAGGALGTARQARHAGVQEQLSGSALGTRHQARHADLRQEGLPPTARRRRRPWPPPPPWGAPGPAPEPPWAPPEQDSAFFSELEGSPMPTPEQLARERQYQHQRSFKEVEVDEVTVASLVLVDVGASDQDSYSRFDGMASSCTTFTLPTNVSGKSGKSLPSNGSRAVSWQKRRSLMMMHSVSLDSTRSSQLPCKVDKAKVAAFQASLRLAGLNTSQWGQNGSNTVEHLYWEAYHQQGCLLTGLKVMGKLKRITHLVKIRLFANIMGEESELFTRLQLLHDGRCKEREQVLVRRLRWTSVDLDCEDKVDESFYAPDCPHTEAWREGVENALAERLGLPASWQREHLREEVGAVSTFEVEDDVRSGTYPGLPTMFCIHTTTLRVVDVESPAVQRLGLPTGQEFATTEGQFTFGRQDEEGPRIGSQLNIWTWRRQRTPVGTTASAGPQEAGEPDLAPKETNRASSFNSLEARLSAVVPLPMTRCAREGPSRPCPPGSSPNAALWRIREGNGQRTGAGSPASRSGSRTPTTR</sequence>
<comment type="caution">
    <text evidence="2">The sequence shown here is derived from an EMBL/GenBank/DDBJ whole genome shotgun (WGS) entry which is preliminary data.</text>
</comment>
<keyword evidence="3" id="KW-1185">Reference proteome</keyword>
<evidence type="ECO:0000313" key="2">
    <source>
        <dbReference type="EMBL" id="CAK0837162.1"/>
    </source>
</evidence>
<feature type="compositionally biased region" description="Pro residues" evidence="1">
    <location>
        <begin position="306"/>
        <end position="325"/>
    </location>
</feature>
<feature type="region of interest" description="Disordered" evidence="1">
    <location>
        <begin position="689"/>
        <end position="712"/>
    </location>
</feature>
<dbReference type="EMBL" id="CAUYUJ010014058">
    <property type="protein sequence ID" value="CAK0837162.1"/>
    <property type="molecule type" value="Genomic_DNA"/>
</dbReference>